<dbReference type="AlphaFoldDB" id="A0AAV4DZ48"/>
<keyword evidence="6 10" id="KW-0697">Rotamase</keyword>
<dbReference type="InterPro" id="IPR043170">
    <property type="entry name" value="PTPA_C_lid"/>
</dbReference>
<dbReference type="CDD" id="cd04087">
    <property type="entry name" value="PTPA"/>
    <property type="match status" value="1"/>
</dbReference>
<dbReference type="GO" id="GO:0000159">
    <property type="term" value="C:protein phosphatase type 2A complex"/>
    <property type="evidence" value="ECO:0007669"/>
    <property type="project" value="TreeGrafter"/>
</dbReference>
<reference evidence="12 13" key="1">
    <citation type="journal article" date="2021" name="Elife">
        <title>Chloroplast acquisition without the gene transfer in kleptoplastic sea slugs, Plakobranchus ocellatus.</title>
        <authorList>
            <person name="Maeda T."/>
            <person name="Takahashi S."/>
            <person name="Yoshida T."/>
            <person name="Shimamura S."/>
            <person name="Takaki Y."/>
            <person name="Nagai Y."/>
            <person name="Toyoda A."/>
            <person name="Suzuki Y."/>
            <person name="Arimoto A."/>
            <person name="Ishii H."/>
            <person name="Satoh N."/>
            <person name="Nishiyama T."/>
            <person name="Hasebe M."/>
            <person name="Maruyama T."/>
            <person name="Minagawa J."/>
            <person name="Obokata J."/>
            <person name="Shigenobu S."/>
        </authorList>
    </citation>
    <scope>NUCLEOTIDE SEQUENCE [LARGE SCALE GENOMIC DNA]</scope>
</reference>
<evidence type="ECO:0000256" key="3">
    <source>
        <dbReference type="ARBA" id="ARBA00011019"/>
    </source>
</evidence>
<comment type="similarity">
    <text evidence="3 10">Belongs to the PTPA-type PPIase family.</text>
</comment>
<comment type="caution">
    <text evidence="12">The sequence shown here is derived from an EMBL/GenBank/DDBJ whole genome shotgun (WGS) entry which is preliminary data.</text>
</comment>
<dbReference type="Gene3D" id="1.20.120.1150">
    <property type="match status" value="1"/>
</dbReference>
<dbReference type="GO" id="GO:0003755">
    <property type="term" value="F:peptidyl-prolyl cis-trans isomerase activity"/>
    <property type="evidence" value="ECO:0007669"/>
    <property type="project" value="UniProtKB-KW"/>
</dbReference>
<evidence type="ECO:0000256" key="2">
    <source>
        <dbReference type="ARBA" id="ARBA00004496"/>
    </source>
</evidence>
<keyword evidence="13" id="KW-1185">Reference proteome</keyword>
<dbReference type="Pfam" id="PF03095">
    <property type="entry name" value="PTPA"/>
    <property type="match status" value="1"/>
</dbReference>
<proteinExistence type="inferred from homology"/>
<dbReference type="GO" id="GO:0008160">
    <property type="term" value="F:protein tyrosine phosphatase activator activity"/>
    <property type="evidence" value="ECO:0007669"/>
    <property type="project" value="TreeGrafter"/>
</dbReference>
<dbReference type="InterPro" id="IPR037218">
    <property type="entry name" value="PTPA_sf"/>
</dbReference>
<dbReference type="PANTHER" id="PTHR10012">
    <property type="entry name" value="SERINE/THREONINE-PROTEIN PHOSPHATASE 2A REGULATORY SUBUNIT B"/>
    <property type="match status" value="1"/>
</dbReference>
<evidence type="ECO:0000256" key="10">
    <source>
        <dbReference type="RuleBase" id="RU361210"/>
    </source>
</evidence>
<organism evidence="12 13">
    <name type="scientific">Plakobranchus ocellatus</name>
    <dbReference type="NCBI Taxonomy" id="259542"/>
    <lineage>
        <taxon>Eukaryota</taxon>
        <taxon>Metazoa</taxon>
        <taxon>Spiralia</taxon>
        <taxon>Lophotrochozoa</taxon>
        <taxon>Mollusca</taxon>
        <taxon>Gastropoda</taxon>
        <taxon>Heterobranchia</taxon>
        <taxon>Euthyneura</taxon>
        <taxon>Panpulmonata</taxon>
        <taxon>Sacoglossa</taxon>
        <taxon>Placobranchoidea</taxon>
        <taxon>Plakobranchidae</taxon>
        <taxon>Plakobranchus</taxon>
    </lineage>
</organism>
<dbReference type="PIRSF" id="PIRSF016325">
    <property type="entry name" value="Phstyr_phstse_ac"/>
    <property type="match status" value="1"/>
</dbReference>
<dbReference type="GO" id="GO:0005634">
    <property type="term" value="C:nucleus"/>
    <property type="evidence" value="ECO:0007669"/>
    <property type="project" value="TreeGrafter"/>
</dbReference>
<evidence type="ECO:0000256" key="8">
    <source>
        <dbReference type="ARBA" id="ARBA00044786"/>
    </source>
</evidence>
<dbReference type="InterPro" id="IPR004327">
    <property type="entry name" value="Phstyr_phstse_ac"/>
</dbReference>
<dbReference type="GO" id="GO:0007052">
    <property type="term" value="P:mitotic spindle organization"/>
    <property type="evidence" value="ECO:0007669"/>
    <property type="project" value="TreeGrafter"/>
</dbReference>
<dbReference type="FunFam" id="1.20.120.1150:FF:000002">
    <property type="entry name" value="Serine/threonine-protein phosphatase 2A activator"/>
    <property type="match status" value="1"/>
</dbReference>
<evidence type="ECO:0000313" key="12">
    <source>
        <dbReference type="EMBL" id="GFO49602.1"/>
    </source>
</evidence>
<name>A0AAV4DZ48_9GAST</name>
<sequence length="398" mass="44515">MDRLSESSAFDVSTHTFTVPEKQLKSPEDMLHWSTSQAYSNIVGFVLTLNEAVKNKKISDEYPVSEITRNVMGILETIEKWIDEIPPVDQPQRFGNKAFRTLFGRLKERGPDLVKRVLPPELEGAVPELCTYLVESVGNETRIDYGTGHELAFVAFLCCACKIGVLHEEDYPALVLKVFDRYLNLVRRLQMTYRMEPAGSQGVWSLDDFQFLPFLWGSAQLYDHARIKPKSFPEEDIYNSFYKDYLFLAAIKYINQVKTGPFAEHSNQLWGISGVASWHKVNSGLVKMYKAEVLGKFPVMQHFLFGSLLTLQPSPPRIFTSVSTESSESQTPMQCLTPKATPFATPSNSHNMLPSHNAAAAASLFQTHLGRQVATSKSDGTPSAEDSTSPDISSQGSI</sequence>
<keyword evidence="7 10" id="KW-0413">Isomerase</keyword>
<dbReference type="PANTHER" id="PTHR10012:SF0">
    <property type="entry name" value="SERINE_THREONINE-PROTEIN PHOSPHATASE 2A ACTIVATOR"/>
    <property type="match status" value="1"/>
</dbReference>
<comment type="subcellular location">
    <subcellularLocation>
        <location evidence="2 10">Cytoplasm</location>
    </subcellularLocation>
</comment>
<evidence type="ECO:0000313" key="13">
    <source>
        <dbReference type="Proteomes" id="UP000735302"/>
    </source>
</evidence>
<comment type="function">
    <text evidence="10">PPIases accelerate the folding of proteins. It catalyzes the cis-trans isomerization of proline imidic peptide bonds in oligopeptides.</text>
</comment>
<dbReference type="EC" id="5.2.1.8" evidence="4 10"/>
<dbReference type="EMBL" id="BLXT01008494">
    <property type="protein sequence ID" value="GFO49602.1"/>
    <property type="molecule type" value="Genomic_DNA"/>
</dbReference>
<feature type="region of interest" description="Disordered" evidence="11">
    <location>
        <begin position="371"/>
        <end position="398"/>
    </location>
</feature>
<keyword evidence="5 10" id="KW-0963">Cytoplasm</keyword>
<evidence type="ECO:0000256" key="7">
    <source>
        <dbReference type="ARBA" id="ARBA00023235"/>
    </source>
</evidence>
<evidence type="ECO:0000256" key="4">
    <source>
        <dbReference type="ARBA" id="ARBA00013194"/>
    </source>
</evidence>
<accession>A0AAV4DZ48</accession>
<dbReference type="GO" id="GO:0005737">
    <property type="term" value="C:cytoplasm"/>
    <property type="evidence" value="ECO:0007669"/>
    <property type="project" value="UniProtKB-SubCell"/>
</dbReference>
<evidence type="ECO:0000256" key="1">
    <source>
        <dbReference type="ARBA" id="ARBA00000971"/>
    </source>
</evidence>
<dbReference type="SUPFAM" id="SSF140984">
    <property type="entry name" value="PTPA-like"/>
    <property type="match status" value="1"/>
</dbReference>
<protein>
    <recommendedName>
        <fullName evidence="8 10">Serine/threonine-protein phosphatase 2A activator</fullName>
        <ecNumber evidence="4 10">5.2.1.8</ecNumber>
    </recommendedName>
    <alternativeName>
        <fullName evidence="9 10">Phosphotyrosyl phosphatase activator</fullName>
    </alternativeName>
</protein>
<evidence type="ECO:0000256" key="5">
    <source>
        <dbReference type="ARBA" id="ARBA00022490"/>
    </source>
</evidence>
<gene>
    <name evidence="12" type="ORF">PoB_007610700</name>
</gene>
<evidence type="ECO:0000256" key="11">
    <source>
        <dbReference type="SAM" id="MobiDB-lite"/>
    </source>
</evidence>
<feature type="compositionally biased region" description="Polar residues" evidence="11">
    <location>
        <begin position="373"/>
        <end position="398"/>
    </location>
</feature>
<evidence type="ECO:0000256" key="9">
    <source>
        <dbReference type="ARBA" id="ARBA00044820"/>
    </source>
</evidence>
<comment type="catalytic activity">
    <reaction evidence="1 10">
        <text>[protein]-peptidylproline (omega=180) = [protein]-peptidylproline (omega=0)</text>
        <dbReference type="Rhea" id="RHEA:16237"/>
        <dbReference type="Rhea" id="RHEA-COMP:10747"/>
        <dbReference type="Rhea" id="RHEA-COMP:10748"/>
        <dbReference type="ChEBI" id="CHEBI:83833"/>
        <dbReference type="ChEBI" id="CHEBI:83834"/>
        <dbReference type="EC" id="5.2.1.8"/>
    </reaction>
</comment>
<evidence type="ECO:0000256" key="6">
    <source>
        <dbReference type="ARBA" id="ARBA00023110"/>
    </source>
</evidence>
<dbReference type="Proteomes" id="UP000735302">
    <property type="component" value="Unassembled WGS sequence"/>
</dbReference>